<sequence>METLGKPLPRVGSALAAIESLDFHRFRRGSEAKQLQNERALAKPDTRREKRSDQRPYAEPGFAAEDRSVGLAPDVSARFPTAFAPNQPPATHGESNPALRRPAEESFELMPDGSGRVRRLDEIATASGSGRKPPWLFLAMVALPVLATFIYLMVFAASQYTSESTYVISRGGAALAGGSLGSLGRSDESSEAIIVFFQSRDAADHLARNADLKAKLMHPSADFLSAYPGLFYHDGNEGLYRAMKDAIEIELNPDTGISTLQVTAFTPEDAREINVAMLNEAEELINRMNDRATKDAIAFAENVVSENENRIREVQKRMTAFRNDESILDPNAQSTTELELMTQLSQQVTQIDTEIAQLRASAPKNPRLNSLAEQRKAVNNQIEKIRSNLAGSDTSLAPKLSAYENLSLERDLAIQALTSAYASLEEARQEAFGNRLYLQTISTPNVPDRPSYPRPIFWTLIVAGMSYALYRIARIAIKEALEHSA</sequence>
<name>A0A4Y8RP40_9HYPH</name>
<keyword evidence="5" id="KW-1185">Reference proteome</keyword>
<dbReference type="Proteomes" id="UP000298179">
    <property type="component" value="Unassembled WGS sequence"/>
</dbReference>
<keyword evidence="3" id="KW-1133">Transmembrane helix</keyword>
<reference evidence="4 5" key="1">
    <citation type="submission" date="2019-03" db="EMBL/GenBank/DDBJ databases">
        <title>Jiella endophytica sp. nov., a novel endophytic bacterium isolated from root of Ficus microcarpa Linn. f.</title>
        <authorList>
            <person name="Tuo L."/>
        </authorList>
    </citation>
    <scope>NUCLEOTIDE SEQUENCE [LARGE SCALE GENOMIC DNA]</scope>
    <source>
        <strain evidence="4 5">CBS5Q-3</strain>
    </source>
</reference>
<accession>A0A4Y8RP40</accession>
<dbReference type="PANTHER" id="PTHR32309">
    <property type="entry name" value="TYROSINE-PROTEIN KINASE"/>
    <property type="match status" value="1"/>
</dbReference>
<evidence type="ECO:0000256" key="2">
    <source>
        <dbReference type="SAM" id="MobiDB-lite"/>
    </source>
</evidence>
<protein>
    <recommendedName>
        <fullName evidence="6">Capsule biosynthesis protein</fullName>
    </recommendedName>
</protein>
<evidence type="ECO:0000313" key="5">
    <source>
        <dbReference type="Proteomes" id="UP000298179"/>
    </source>
</evidence>
<feature type="transmembrane region" description="Helical" evidence="3">
    <location>
        <begin position="135"/>
        <end position="157"/>
    </location>
</feature>
<keyword evidence="1" id="KW-0175">Coiled coil</keyword>
<feature type="region of interest" description="Disordered" evidence="2">
    <location>
        <begin position="29"/>
        <end position="64"/>
    </location>
</feature>
<evidence type="ECO:0008006" key="6">
    <source>
        <dbReference type="Google" id="ProtNLM"/>
    </source>
</evidence>
<dbReference type="RefSeq" id="WP_134761591.1">
    <property type="nucleotide sequence ID" value="NZ_SOZD01000002.1"/>
</dbReference>
<feature type="compositionally biased region" description="Basic and acidic residues" evidence="2">
    <location>
        <begin position="40"/>
        <end position="56"/>
    </location>
</feature>
<gene>
    <name evidence="4" type="ORF">E3C22_08695</name>
</gene>
<evidence type="ECO:0000256" key="3">
    <source>
        <dbReference type="SAM" id="Phobius"/>
    </source>
</evidence>
<evidence type="ECO:0000256" key="1">
    <source>
        <dbReference type="SAM" id="Coils"/>
    </source>
</evidence>
<dbReference type="PANTHER" id="PTHR32309:SF13">
    <property type="entry name" value="FERRIC ENTEROBACTIN TRANSPORT PROTEIN FEPE"/>
    <property type="match status" value="1"/>
</dbReference>
<dbReference type="GO" id="GO:0004713">
    <property type="term" value="F:protein tyrosine kinase activity"/>
    <property type="evidence" value="ECO:0007669"/>
    <property type="project" value="TreeGrafter"/>
</dbReference>
<dbReference type="InterPro" id="IPR050445">
    <property type="entry name" value="Bact_polysacc_biosynth/exp"/>
</dbReference>
<comment type="caution">
    <text evidence="4">The sequence shown here is derived from an EMBL/GenBank/DDBJ whole genome shotgun (WGS) entry which is preliminary data.</text>
</comment>
<dbReference type="GO" id="GO:0005886">
    <property type="term" value="C:plasma membrane"/>
    <property type="evidence" value="ECO:0007669"/>
    <property type="project" value="TreeGrafter"/>
</dbReference>
<keyword evidence="3" id="KW-0812">Transmembrane</keyword>
<organism evidence="4 5">
    <name type="scientific">Jiella endophytica</name>
    <dbReference type="NCBI Taxonomy" id="2558362"/>
    <lineage>
        <taxon>Bacteria</taxon>
        <taxon>Pseudomonadati</taxon>
        <taxon>Pseudomonadota</taxon>
        <taxon>Alphaproteobacteria</taxon>
        <taxon>Hyphomicrobiales</taxon>
        <taxon>Aurantimonadaceae</taxon>
        <taxon>Jiella</taxon>
    </lineage>
</organism>
<keyword evidence="3" id="KW-0472">Membrane</keyword>
<evidence type="ECO:0000313" key="4">
    <source>
        <dbReference type="EMBL" id="TFF25422.1"/>
    </source>
</evidence>
<proteinExistence type="predicted"/>
<dbReference type="AlphaFoldDB" id="A0A4Y8RP40"/>
<dbReference type="EMBL" id="SOZD01000002">
    <property type="protein sequence ID" value="TFF25422.1"/>
    <property type="molecule type" value="Genomic_DNA"/>
</dbReference>
<feature type="coiled-coil region" evidence="1">
    <location>
        <begin position="297"/>
        <end position="388"/>
    </location>
</feature>
<dbReference type="OrthoDB" id="1523414at2"/>